<dbReference type="InParanoid" id="A0A165E8W3"/>
<accession>A0A165E8W3</accession>
<evidence type="ECO:0000313" key="4">
    <source>
        <dbReference type="Proteomes" id="UP000077266"/>
    </source>
</evidence>
<dbReference type="SUPFAM" id="SSF53474">
    <property type="entry name" value="alpha/beta-Hydrolases"/>
    <property type="match status" value="1"/>
</dbReference>
<gene>
    <name evidence="3" type="ORF">EXIGLDRAFT_724887</name>
</gene>
<name>A0A165E8W3_EXIGL</name>
<reference evidence="3 4" key="1">
    <citation type="journal article" date="2016" name="Mol. Biol. Evol.">
        <title>Comparative Genomics of Early-Diverging Mushroom-Forming Fungi Provides Insights into the Origins of Lignocellulose Decay Capabilities.</title>
        <authorList>
            <person name="Nagy L.G."/>
            <person name="Riley R."/>
            <person name="Tritt A."/>
            <person name="Adam C."/>
            <person name="Daum C."/>
            <person name="Floudas D."/>
            <person name="Sun H."/>
            <person name="Yadav J.S."/>
            <person name="Pangilinan J."/>
            <person name="Larsson K.H."/>
            <person name="Matsuura K."/>
            <person name="Barry K."/>
            <person name="Labutti K."/>
            <person name="Kuo R."/>
            <person name="Ohm R.A."/>
            <person name="Bhattacharya S.S."/>
            <person name="Shirouzu T."/>
            <person name="Yoshinaga Y."/>
            <person name="Martin F.M."/>
            <person name="Grigoriev I.V."/>
            <person name="Hibbett D.S."/>
        </authorList>
    </citation>
    <scope>NUCLEOTIDE SEQUENCE [LARGE SCALE GENOMIC DNA]</scope>
    <source>
        <strain evidence="3 4">HHB12029</strain>
    </source>
</reference>
<evidence type="ECO:0000313" key="3">
    <source>
        <dbReference type="EMBL" id="KZV86346.1"/>
    </source>
</evidence>
<organism evidence="3 4">
    <name type="scientific">Exidia glandulosa HHB12029</name>
    <dbReference type="NCBI Taxonomy" id="1314781"/>
    <lineage>
        <taxon>Eukaryota</taxon>
        <taxon>Fungi</taxon>
        <taxon>Dikarya</taxon>
        <taxon>Basidiomycota</taxon>
        <taxon>Agaricomycotina</taxon>
        <taxon>Agaricomycetes</taxon>
        <taxon>Auriculariales</taxon>
        <taxon>Exidiaceae</taxon>
        <taxon>Exidia</taxon>
    </lineage>
</organism>
<dbReference type="Pfam" id="PF07859">
    <property type="entry name" value="Abhydrolase_3"/>
    <property type="match status" value="1"/>
</dbReference>
<protein>
    <submittedName>
        <fullName evidence="3">Alpha/beta-hydrolase</fullName>
    </submittedName>
</protein>
<evidence type="ECO:0000259" key="2">
    <source>
        <dbReference type="Pfam" id="PF07859"/>
    </source>
</evidence>
<evidence type="ECO:0000256" key="1">
    <source>
        <dbReference type="ARBA" id="ARBA00022801"/>
    </source>
</evidence>
<dbReference type="EMBL" id="KV426159">
    <property type="protein sequence ID" value="KZV86346.1"/>
    <property type="molecule type" value="Genomic_DNA"/>
</dbReference>
<dbReference type="STRING" id="1314781.A0A165E8W3"/>
<proteinExistence type="predicted"/>
<dbReference type="InterPro" id="IPR050300">
    <property type="entry name" value="GDXG_lipolytic_enzyme"/>
</dbReference>
<dbReference type="PANTHER" id="PTHR48081">
    <property type="entry name" value="AB HYDROLASE SUPERFAMILY PROTEIN C4A8.06C"/>
    <property type="match status" value="1"/>
</dbReference>
<dbReference type="GO" id="GO:0016787">
    <property type="term" value="F:hydrolase activity"/>
    <property type="evidence" value="ECO:0007669"/>
    <property type="project" value="UniProtKB-KW"/>
</dbReference>
<sequence>MALSLYGRLRVYVYFAIMNVLIRLWKRKGFPRRGILPPDAKIDPTITGLNVQSSVSRRKIAINVFYPPGRMPGDGGEKLPVHLNVHGSGFCLDVFPTEAEFSAYIALNAHCVVIDTDYAKAPHNPHPAAYHDVSDVVQYIREHPLGDWDLSRFTIGGTSSGGALALAVAAQLPKGVLKSVTTFYPLVDLVAATSEESIRVRKIPEGGIGHPLDLWERSRMMGGYSLNVLDFEDPRLSPVHAPGEAFPPVTIITGDCDPLFPGMQALAKKLRAAGNDYEEMIVVDAGHGWERMVTPGDTRWEKLRDEALSYFVSRIRKSWSA</sequence>
<dbReference type="InterPro" id="IPR013094">
    <property type="entry name" value="AB_hydrolase_3"/>
</dbReference>
<dbReference type="AlphaFoldDB" id="A0A165E8W3"/>
<dbReference type="Proteomes" id="UP000077266">
    <property type="component" value="Unassembled WGS sequence"/>
</dbReference>
<dbReference type="Gene3D" id="3.40.50.1820">
    <property type="entry name" value="alpha/beta hydrolase"/>
    <property type="match status" value="1"/>
</dbReference>
<dbReference type="PANTHER" id="PTHR48081:SF8">
    <property type="entry name" value="ALPHA_BETA HYDROLASE FOLD-3 DOMAIN-CONTAINING PROTEIN-RELATED"/>
    <property type="match status" value="1"/>
</dbReference>
<keyword evidence="1 3" id="KW-0378">Hydrolase</keyword>
<feature type="domain" description="Alpha/beta hydrolase fold-3" evidence="2">
    <location>
        <begin position="83"/>
        <end position="289"/>
    </location>
</feature>
<keyword evidence="4" id="KW-1185">Reference proteome</keyword>
<dbReference type="InterPro" id="IPR029058">
    <property type="entry name" value="AB_hydrolase_fold"/>
</dbReference>
<dbReference type="OrthoDB" id="408631at2759"/>